<feature type="domain" description="Helicase HerA central" evidence="1">
    <location>
        <begin position="111"/>
        <end position="186"/>
    </location>
</feature>
<sequence>MNASEPTLLATAASLDGRHFQFVGVDDESANPGDFVTVHSAGTPIRVGQIEDVTLTMGSAPRGSGRVIGEVNAEGRLDTRSTHGFFSAELRRADPGTIDLLYPDSAPTVGIGTVLTTGDVSARLFARRFNRHTFWCGQSGSGKTYALGVVLEQLLIHTRLPMVIFDPNADFVRLHELSDRAVPASTDAMRIDAERTDADARSTGRAALAARDIRVLRPSSADPDSLRVRFTDLPLRGRGAVLRLDPLDDRAEFNELARLEETVGTLGPDKIVPTLRAQGTTAAHALADRIENLSITDWGVWAGGFEAVTDVIDSRPDATVLDLGGFSYPDEPLVVAMAVLDDLWAKREQRRPVLIVIDEAHNLCSPEQDSPLHNAVRDRIIQIAAEGRKFGLWLLLSTQRPSRVHPSIISQCDNLVVMRMSSPVDLDELATIFGFVPAAMLARSPRFQQGEGLFAGGFVPTPTLVAMGNRLTREGGADVDVPLRAG</sequence>
<organism evidence="2 3">
    <name type="scientific">Leifsonia kafniensis</name>
    <dbReference type="NCBI Taxonomy" id="475957"/>
    <lineage>
        <taxon>Bacteria</taxon>
        <taxon>Bacillati</taxon>
        <taxon>Actinomycetota</taxon>
        <taxon>Actinomycetes</taxon>
        <taxon>Micrococcales</taxon>
        <taxon>Microbacteriaceae</taxon>
        <taxon>Leifsonia</taxon>
    </lineage>
</organism>
<dbReference type="EMBL" id="BAABCN010000002">
    <property type="protein sequence ID" value="GAA3867116.1"/>
    <property type="molecule type" value="Genomic_DNA"/>
</dbReference>
<dbReference type="InterPro" id="IPR008571">
    <property type="entry name" value="HerA-like"/>
</dbReference>
<keyword evidence="3" id="KW-1185">Reference proteome</keyword>
<proteinExistence type="predicted"/>
<name>A0ABP7K6X0_9MICO</name>
<dbReference type="Gene3D" id="3.40.50.300">
    <property type="entry name" value="P-loop containing nucleotide triphosphate hydrolases"/>
    <property type="match status" value="2"/>
</dbReference>
<dbReference type="InterPro" id="IPR002789">
    <property type="entry name" value="HerA_central"/>
</dbReference>
<reference evidence="3" key="1">
    <citation type="journal article" date="2019" name="Int. J. Syst. Evol. Microbiol.">
        <title>The Global Catalogue of Microorganisms (GCM) 10K type strain sequencing project: providing services to taxonomists for standard genome sequencing and annotation.</title>
        <authorList>
            <consortium name="The Broad Institute Genomics Platform"/>
            <consortium name="The Broad Institute Genome Sequencing Center for Infectious Disease"/>
            <person name="Wu L."/>
            <person name="Ma J."/>
        </authorList>
    </citation>
    <scope>NUCLEOTIDE SEQUENCE [LARGE SCALE GENOMIC DNA]</scope>
    <source>
        <strain evidence="3">JCM 17021</strain>
    </source>
</reference>
<evidence type="ECO:0000259" key="1">
    <source>
        <dbReference type="Pfam" id="PF01935"/>
    </source>
</evidence>
<accession>A0ABP7K6X0</accession>
<dbReference type="PANTHER" id="PTHR42957:SF1">
    <property type="entry name" value="HELICASE MJ1565-RELATED"/>
    <property type="match status" value="1"/>
</dbReference>
<dbReference type="Pfam" id="PF01935">
    <property type="entry name" value="DUF87"/>
    <property type="match status" value="1"/>
</dbReference>
<dbReference type="InterPro" id="IPR027417">
    <property type="entry name" value="P-loop_NTPase"/>
</dbReference>
<evidence type="ECO:0000313" key="2">
    <source>
        <dbReference type="EMBL" id="GAA3867116.1"/>
    </source>
</evidence>
<dbReference type="Proteomes" id="UP001501803">
    <property type="component" value="Unassembled WGS sequence"/>
</dbReference>
<dbReference type="RefSeq" id="WP_345062564.1">
    <property type="nucleotide sequence ID" value="NZ_BAABCN010000002.1"/>
</dbReference>
<comment type="caution">
    <text evidence="2">The sequence shown here is derived from an EMBL/GenBank/DDBJ whole genome shotgun (WGS) entry which is preliminary data.</text>
</comment>
<protein>
    <recommendedName>
        <fullName evidence="1">Helicase HerA central domain-containing protein</fullName>
    </recommendedName>
</protein>
<evidence type="ECO:0000313" key="3">
    <source>
        <dbReference type="Proteomes" id="UP001501803"/>
    </source>
</evidence>
<dbReference type="PANTHER" id="PTHR42957">
    <property type="entry name" value="HELICASE MJ1565-RELATED"/>
    <property type="match status" value="1"/>
</dbReference>
<gene>
    <name evidence="2" type="ORF">GCM10022381_08360</name>
</gene>
<dbReference type="SUPFAM" id="SSF52540">
    <property type="entry name" value="P-loop containing nucleoside triphosphate hydrolases"/>
    <property type="match status" value="1"/>
</dbReference>